<dbReference type="HOGENOM" id="CLU_2514326_0_0_1"/>
<evidence type="ECO:0000313" key="3">
    <source>
        <dbReference type="Proteomes" id="UP000002058"/>
    </source>
</evidence>
<evidence type="ECO:0000256" key="1">
    <source>
        <dbReference type="SAM" id="MobiDB-lite"/>
    </source>
</evidence>
<dbReference type="VEuPathDB" id="FungiDB:UREG_06708"/>
<dbReference type="Proteomes" id="UP000002058">
    <property type="component" value="Unassembled WGS sequence"/>
</dbReference>
<dbReference type="InParanoid" id="C4JVW6"/>
<sequence>MQPDQVQPRSSGHKMKLDGRWKGHGTRWWAAKEREIQVRAMSNNGRRSKHIPILLITNEMRAAKTSQDGAAGLDATASFAQDVQE</sequence>
<organism evidence="2 3">
    <name type="scientific">Uncinocarpus reesii (strain UAMH 1704)</name>
    <dbReference type="NCBI Taxonomy" id="336963"/>
    <lineage>
        <taxon>Eukaryota</taxon>
        <taxon>Fungi</taxon>
        <taxon>Dikarya</taxon>
        <taxon>Ascomycota</taxon>
        <taxon>Pezizomycotina</taxon>
        <taxon>Eurotiomycetes</taxon>
        <taxon>Eurotiomycetidae</taxon>
        <taxon>Onygenales</taxon>
        <taxon>Onygenaceae</taxon>
        <taxon>Uncinocarpus</taxon>
    </lineage>
</organism>
<dbReference type="EMBL" id="CH476618">
    <property type="protein sequence ID" value="EEP81843.1"/>
    <property type="molecule type" value="Genomic_DNA"/>
</dbReference>
<name>C4JVW6_UNCRE</name>
<feature type="compositionally biased region" description="Polar residues" evidence="1">
    <location>
        <begin position="1"/>
        <end position="10"/>
    </location>
</feature>
<reference evidence="3" key="1">
    <citation type="journal article" date="2009" name="Genome Res.">
        <title>Comparative genomic analyses of the human fungal pathogens Coccidioides and their relatives.</title>
        <authorList>
            <person name="Sharpton T.J."/>
            <person name="Stajich J.E."/>
            <person name="Rounsley S.D."/>
            <person name="Gardner M.J."/>
            <person name="Wortman J.R."/>
            <person name="Jordar V.S."/>
            <person name="Maiti R."/>
            <person name="Kodira C.D."/>
            <person name="Neafsey D.E."/>
            <person name="Zeng Q."/>
            <person name="Hung C.-Y."/>
            <person name="McMahan C."/>
            <person name="Muszewska A."/>
            <person name="Grynberg M."/>
            <person name="Mandel M.A."/>
            <person name="Kellner E.M."/>
            <person name="Barker B.M."/>
            <person name="Galgiani J.N."/>
            <person name="Orbach M.J."/>
            <person name="Kirkland T.N."/>
            <person name="Cole G.T."/>
            <person name="Henn M.R."/>
            <person name="Birren B.W."/>
            <person name="Taylor J.W."/>
        </authorList>
    </citation>
    <scope>NUCLEOTIDE SEQUENCE [LARGE SCALE GENOMIC DNA]</scope>
    <source>
        <strain evidence="3">UAMH 1704</strain>
    </source>
</reference>
<dbReference type="GeneID" id="8444115"/>
<evidence type="ECO:0000313" key="2">
    <source>
        <dbReference type="EMBL" id="EEP81843.1"/>
    </source>
</evidence>
<dbReference type="KEGG" id="ure:UREG_06708"/>
<dbReference type="AlphaFoldDB" id="C4JVW6"/>
<gene>
    <name evidence="2" type="ORF">UREG_06708</name>
</gene>
<protein>
    <submittedName>
        <fullName evidence="2">Uncharacterized protein</fullName>
    </submittedName>
</protein>
<dbReference type="RefSeq" id="XP_002583741.1">
    <property type="nucleotide sequence ID" value="XM_002583695.1"/>
</dbReference>
<feature type="region of interest" description="Disordered" evidence="1">
    <location>
        <begin position="1"/>
        <end position="20"/>
    </location>
</feature>
<keyword evidence="3" id="KW-1185">Reference proteome</keyword>
<proteinExistence type="predicted"/>
<accession>C4JVW6</accession>